<evidence type="ECO:0000259" key="15">
    <source>
        <dbReference type="Pfam" id="PF13145"/>
    </source>
</evidence>
<feature type="transmembrane region" description="Helical" evidence="14">
    <location>
        <begin position="12"/>
        <end position="31"/>
    </location>
</feature>
<dbReference type="Pfam" id="PF13624">
    <property type="entry name" value="SurA_N_3"/>
    <property type="match status" value="1"/>
</dbReference>
<evidence type="ECO:0000256" key="1">
    <source>
        <dbReference type="ARBA" id="ARBA00004382"/>
    </source>
</evidence>
<reference evidence="16 17" key="1">
    <citation type="submission" date="2012-04" db="EMBL/GenBank/DDBJ databases">
        <title>The Genome Sequence of Bartonella koehlerae C-29.</title>
        <authorList>
            <consortium name="The Broad Institute Genome Sequencing Platform"/>
            <consortium name="The Broad Institute Genome Sequencing Center for Infectious Disease"/>
            <person name="Feldgarden M."/>
            <person name="Kirby J."/>
            <person name="Kosoy M."/>
            <person name="Birtles R."/>
            <person name="Probert W.S."/>
            <person name="Chiaraviglio L."/>
            <person name="Walker B."/>
            <person name="Young S.K."/>
            <person name="Zeng Q."/>
            <person name="Gargeya S."/>
            <person name="Fitzgerald M."/>
            <person name="Haas B."/>
            <person name="Abouelleil A."/>
            <person name="Alvarado L."/>
            <person name="Arachchi H.M."/>
            <person name="Berlin A.M."/>
            <person name="Chapman S.B."/>
            <person name="Goldberg J."/>
            <person name="Griggs A."/>
            <person name="Gujja S."/>
            <person name="Hansen M."/>
            <person name="Howarth C."/>
            <person name="Imamovic A."/>
            <person name="Larimer J."/>
            <person name="McCowen C."/>
            <person name="Montmayeur A."/>
            <person name="Murphy C."/>
            <person name="Neiman D."/>
            <person name="Pearson M."/>
            <person name="Priest M."/>
            <person name="Roberts A."/>
            <person name="Saif S."/>
            <person name="Shea T."/>
            <person name="Sisk P."/>
            <person name="Sykes S."/>
            <person name="Wortman J."/>
            <person name="Nusbaum C."/>
            <person name="Birren B."/>
        </authorList>
    </citation>
    <scope>NUCLEOTIDE SEQUENCE [LARGE SCALE GENOMIC DNA]</scope>
    <source>
        <strain evidence="16 17">C-29</strain>
    </source>
</reference>
<evidence type="ECO:0000256" key="5">
    <source>
        <dbReference type="ARBA" id="ARBA00022692"/>
    </source>
</evidence>
<evidence type="ECO:0000256" key="2">
    <source>
        <dbReference type="ARBA" id="ARBA00018370"/>
    </source>
</evidence>
<evidence type="ECO:0000256" key="6">
    <source>
        <dbReference type="ARBA" id="ARBA00022989"/>
    </source>
</evidence>
<dbReference type="SUPFAM" id="SSF54534">
    <property type="entry name" value="FKBP-like"/>
    <property type="match status" value="1"/>
</dbReference>
<dbReference type="InterPro" id="IPR052029">
    <property type="entry name" value="PpiD_chaperone"/>
</dbReference>
<evidence type="ECO:0000256" key="10">
    <source>
        <dbReference type="ARBA" id="ARBA00031484"/>
    </source>
</evidence>
<dbReference type="InterPro" id="IPR027304">
    <property type="entry name" value="Trigger_fact/SurA_dom_sf"/>
</dbReference>
<comment type="subcellular location">
    <subcellularLocation>
        <location evidence="1">Cell inner membrane</location>
        <topology evidence="1">Single-pass type II membrane protein</topology>
        <orientation evidence="1">Periplasmic side</orientation>
    </subcellularLocation>
</comment>
<dbReference type="GO" id="GO:0003755">
    <property type="term" value="F:peptidyl-prolyl cis-trans isomerase activity"/>
    <property type="evidence" value="ECO:0007669"/>
    <property type="project" value="InterPro"/>
</dbReference>
<keyword evidence="6 14" id="KW-1133">Transmembrane helix</keyword>
<proteinExistence type="inferred from homology"/>
<comment type="similarity">
    <text evidence="11">Belongs to the PpiD chaperone family.</text>
</comment>
<dbReference type="Pfam" id="PF13145">
    <property type="entry name" value="Rotamase_2"/>
    <property type="match status" value="1"/>
</dbReference>
<evidence type="ECO:0000256" key="11">
    <source>
        <dbReference type="ARBA" id="ARBA00038408"/>
    </source>
</evidence>
<keyword evidence="8" id="KW-0143">Chaperone</keyword>
<dbReference type="GO" id="GO:0005886">
    <property type="term" value="C:plasma membrane"/>
    <property type="evidence" value="ECO:0007669"/>
    <property type="project" value="UniProtKB-SubCell"/>
</dbReference>
<dbReference type="RefSeq" id="WP_034458963.1">
    <property type="nucleotide sequence ID" value="NZ_CADEAH010000003.1"/>
</dbReference>
<name>A0A067WFF2_9HYPH</name>
<dbReference type="PANTHER" id="PTHR47529:SF1">
    <property type="entry name" value="PERIPLASMIC CHAPERONE PPID"/>
    <property type="match status" value="1"/>
</dbReference>
<dbReference type="PATRIC" id="fig|1134510.3.peg.909"/>
<evidence type="ECO:0000256" key="4">
    <source>
        <dbReference type="ARBA" id="ARBA00022519"/>
    </source>
</evidence>
<keyword evidence="7 14" id="KW-0472">Membrane</keyword>
<evidence type="ECO:0000256" key="9">
    <source>
        <dbReference type="ARBA" id="ARBA00030642"/>
    </source>
</evidence>
<organism evidence="16 17">
    <name type="scientific">Bartonella koehlerae C-29</name>
    <dbReference type="NCBI Taxonomy" id="1134510"/>
    <lineage>
        <taxon>Bacteria</taxon>
        <taxon>Pseudomonadati</taxon>
        <taxon>Pseudomonadota</taxon>
        <taxon>Alphaproteobacteria</taxon>
        <taxon>Hyphomicrobiales</taxon>
        <taxon>Bartonellaceae</taxon>
        <taxon>Bartonella</taxon>
    </lineage>
</organism>
<evidence type="ECO:0000313" key="17">
    <source>
        <dbReference type="Proteomes" id="UP000027015"/>
    </source>
</evidence>
<dbReference type="InterPro" id="IPR046357">
    <property type="entry name" value="PPIase_dom_sf"/>
</dbReference>
<keyword evidence="3" id="KW-1003">Cell membrane</keyword>
<accession>A0A067WFF2</accession>
<evidence type="ECO:0000256" key="3">
    <source>
        <dbReference type="ARBA" id="ARBA00022475"/>
    </source>
</evidence>
<dbReference type="Gene3D" id="3.10.50.40">
    <property type="match status" value="1"/>
</dbReference>
<dbReference type="SUPFAM" id="SSF109998">
    <property type="entry name" value="Triger factor/SurA peptide-binding domain-like"/>
    <property type="match status" value="1"/>
</dbReference>
<evidence type="ECO:0000256" key="14">
    <source>
        <dbReference type="SAM" id="Phobius"/>
    </source>
</evidence>
<sequence length="629" mass="71794">MLDIIRNSTNSWIARIFLAILLLCFILLWGIPQLYTKSERGLISSGESIITVDDYRLALADQSARLALASRLGRMFTPGEMQQYQIPAFVFNQLQQDVLFDEQTRQMKINLSKDAIAHSISADNIFQINGVFNHDLFRNYLQQLHINESNFLDYYTKKEKRNQLISASLSGMKAPDLFYKALAFYQVETRIADYLVLDLKEKETISEPDQETLQKWFETHKSEFRVPEYRTVSFLSMKLADFVKPEDISEDEVRTYYTHNASRFITPEKRTIEELRFPTREAADNAAKKIANGLSFDDLVKAENKTLNDIKKGPLAESELPSYLSSEIFELKQGQVSAVINDLQGPVIIRVTHITPAGPIPFEKVENNIRQILAQNRAADDIRNNYTAIENARFEGTSLKELADQYKLPLRTITLDKTGKTIEDTILTDLPQKDLLLNSIYQSNEGADLDPLSLPKGGYLWYKVDTITPSHDKTLEEAKQEVIAQWKKEEIQRFLDEKAKNALKQLNEGKSLVSLAHILGITKQTTQPLRRQDSSEILGFEGVKALFSGPKGHYGIVKGPVTTNRILYQIKEVTLPKDISAHTLSSDIRTNIDMMIREDLKLEMLHAANKEHPLKINSTNYNQIFKALQ</sequence>
<keyword evidence="4" id="KW-0997">Cell inner membrane</keyword>
<feature type="domain" description="PpiC" evidence="15">
    <location>
        <begin position="248"/>
        <end position="366"/>
    </location>
</feature>
<evidence type="ECO:0000256" key="7">
    <source>
        <dbReference type="ARBA" id="ARBA00023136"/>
    </source>
</evidence>
<dbReference type="Proteomes" id="UP000027015">
    <property type="component" value="Unassembled WGS sequence"/>
</dbReference>
<dbReference type="OrthoDB" id="9768393at2"/>
<evidence type="ECO:0000256" key="13">
    <source>
        <dbReference type="ARBA" id="ARBA00042775"/>
    </source>
</evidence>
<dbReference type="EMBL" id="AHPL01000007">
    <property type="protein sequence ID" value="KEC55508.1"/>
    <property type="molecule type" value="Genomic_DNA"/>
</dbReference>
<dbReference type="HOGENOM" id="CLU_023843_2_1_5"/>
<keyword evidence="5 14" id="KW-0812">Transmembrane</keyword>
<dbReference type="AlphaFoldDB" id="A0A067WFF2"/>
<dbReference type="eggNOG" id="COG0760">
    <property type="taxonomic scope" value="Bacteria"/>
</dbReference>
<evidence type="ECO:0000256" key="12">
    <source>
        <dbReference type="ARBA" id="ARBA00040743"/>
    </source>
</evidence>
<evidence type="ECO:0000313" key="16">
    <source>
        <dbReference type="EMBL" id="KEC55508.1"/>
    </source>
</evidence>
<comment type="caution">
    <text evidence="16">The sequence shown here is derived from an EMBL/GenBank/DDBJ whole genome shotgun (WGS) entry which is preliminary data.</text>
</comment>
<keyword evidence="17" id="KW-1185">Reference proteome</keyword>
<dbReference type="PANTHER" id="PTHR47529">
    <property type="entry name" value="PEPTIDYL-PROLYL CIS-TRANS ISOMERASE D"/>
    <property type="match status" value="1"/>
</dbReference>
<dbReference type="STRING" id="1134510.O9A_00788"/>
<gene>
    <name evidence="16" type="ORF">O9A_00788</name>
</gene>
<protein>
    <recommendedName>
        <fullName evidence="2">Parvulin-like PPIase</fullName>
    </recommendedName>
    <alternativeName>
        <fullName evidence="9">Peptidyl-prolyl cis-trans isomerase plp</fullName>
    </alternativeName>
    <alternativeName>
        <fullName evidence="12">Periplasmic chaperone PpiD</fullName>
    </alternativeName>
    <alternativeName>
        <fullName evidence="13">Periplasmic folding chaperone</fullName>
    </alternativeName>
    <alternativeName>
        <fullName evidence="10">Rotamase plp</fullName>
    </alternativeName>
</protein>
<dbReference type="InterPro" id="IPR000297">
    <property type="entry name" value="PPIase_PpiC"/>
</dbReference>
<evidence type="ECO:0000256" key="8">
    <source>
        <dbReference type="ARBA" id="ARBA00023186"/>
    </source>
</evidence>